<name>A0A7I9Y9Z0_MYCAL</name>
<dbReference type="EMBL" id="BLKY01000001">
    <property type="protein sequence ID" value="GFG85519.1"/>
    <property type="molecule type" value="Genomic_DNA"/>
</dbReference>
<feature type="region of interest" description="Disordered" evidence="1">
    <location>
        <begin position="1"/>
        <end position="28"/>
    </location>
</feature>
<evidence type="ECO:0000313" key="3">
    <source>
        <dbReference type="Proteomes" id="UP000465305"/>
    </source>
</evidence>
<sequence length="69" mass="7376">MAADVPGYPMGLQRKPAESSAPVRRQPKGFGVNAVGRICPDLGRHGPVFATVTEELIGDAFDWRADPQA</sequence>
<accession>A0A7I9Y9Z0</accession>
<comment type="caution">
    <text evidence="2">The sequence shown here is derived from an EMBL/GenBank/DDBJ whole genome shotgun (WGS) entry which is preliminary data.</text>
</comment>
<gene>
    <name evidence="2" type="ORF">MALGJ_21950</name>
</gene>
<organism evidence="2 3">
    <name type="scientific">Mycolicibacter algericus</name>
    <name type="common">Mycobacterium algericum</name>
    <dbReference type="NCBI Taxonomy" id="1288388"/>
    <lineage>
        <taxon>Bacteria</taxon>
        <taxon>Bacillati</taxon>
        <taxon>Actinomycetota</taxon>
        <taxon>Actinomycetes</taxon>
        <taxon>Mycobacteriales</taxon>
        <taxon>Mycobacteriaceae</taxon>
        <taxon>Mycolicibacter</taxon>
    </lineage>
</organism>
<reference evidence="2 3" key="1">
    <citation type="journal article" date="2019" name="Emerg. Microbes Infect.">
        <title>Comprehensive subspecies identification of 175 nontuberculous mycobacteria species based on 7547 genomic profiles.</title>
        <authorList>
            <person name="Matsumoto Y."/>
            <person name="Kinjo T."/>
            <person name="Motooka D."/>
            <person name="Nabeya D."/>
            <person name="Jung N."/>
            <person name="Uechi K."/>
            <person name="Horii T."/>
            <person name="Iida T."/>
            <person name="Fujita J."/>
            <person name="Nakamura S."/>
        </authorList>
    </citation>
    <scope>NUCLEOTIDE SEQUENCE [LARGE SCALE GENOMIC DNA]</scope>
    <source>
        <strain evidence="2 3">JCM 30723</strain>
    </source>
</reference>
<dbReference type="Proteomes" id="UP000465305">
    <property type="component" value="Unassembled WGS sequence"/>
</dbReference>
<protein>
    <submittedName>
        <fullName evidence="2">Uncharacterized protein</fullName>
    </submittedName>
</protein>
<dbReference type="AlphaFoldDB" id="A0A7I9Y9Z0"/>
<evidence type="ECO:0000313" key="2">
    <source>
        <dbReference type="EMBL" id="GFG85519.1"/>
    </source>
</evidence>
<proteinExistence type="predicted"/>
<evidence type="ECO:0000256" key="1">
    <source>
        <dbReference type="SAM" id="MobiDB-lite"/>
    </source>
</evidence>